<accession>U5D7Z1</accession>
<dbReference type="HOGENOM" id="CLU_2336418_0_0_1"/>
<proteinExistence type="predicted"/>
<protein>
    <submittedName>
        <fullName evidence="1">Uncharacterized protein</fullName>
    </submittedName>
</protein>
<keyword evidence="2" id="KW-1185">Reference proteome</keyword>
<dbReference type="EMBL" id="KI392442">
    <property type="protein sequence ID" value="ERN16498.1"/>
    <property type="molecule type" value="Genomic_DNA"/>
</dbReference>
<organism evidence="1 2">
    <name type="scientific">Amborella trichopoda</name>
    <dbReference type="NCBI Taxonomy" id="13333"/>
    <lineage>
        <taxon>Eukaryota</taxon>
        <taxon>Viridiplantae</taxon>
        <taxon>Streptophyta</taxon>
        <taxon>Embryophyta</taxon>
        <taxon>Tracheophyta</taxon>
        <taxon>Spermatophyta</taxon>
        <taxon>Magnoliopsida</taxon>
        <taxon>Amborellales</taxon>
        <taxon>Amborellaceae</taxon>
        <taxon>Amborella</taxon>
    </lineage>
</organism>
<evidence type="ECO:0000313" key="1">
    <source>
        <dbReference type="EMBL" id="ERN16498.1"/>
    </source>
</evidence>
<dbReference type="Gramene" id="ERN16498">
    <property type="protein sequence ID" value="ERN16498"/>
    <property type="gene ID" value="AMTR_s00031p00054000"/>
</dbReference>
<evidence type="ECO:0000313" key="2">
    <source>
        <dbReference type="Proteomes" id="UP000017836"/>
    </source>
</evidence>
<dbReference type="AlphaFoldDB" id="U5D7Z1"/>
<dbReference type="Proteomes" id="UP000017836">
    <property type="component" value="Unassembled WGS sequence"/>
</dbReference>
<name>U5D7Z1_AMBTC</name>
<gene>
    <name evidence="1" type="ORF">AMTR_s00031p00054000</name>
</gene>
<reference evidence="2" key="1">
    <citation type="journal article" date="2013" name="Science">
        <title>The Amborella genome and the evolution of flowering plants.</title>
        <authorList>
            <consortium name="Amborella Genome Project"/>
        </authorList>
    </citation>
    <scope>NUCLEOTIDE SEQUENCE [LARGE SCALE GENOMIC DNA]</scope>
</reference>
<sequence length="98" mass="10702">MLLSKHDCCRPIISLWSPMALSMPACLTKGGYSSNSNKGEEGFFISSRARSSNILVPLMVHERVETLLSTSGNTIWVRDARAKPSLSNATSTKEIMEG</sequence>